<dbReference type="SUPFAM" id="SSF49584">
    <property type="entry name" value="Periplasmic chaperone C-domain"/>
    <property type="match status" value="1"/>
</dbReference>
<dbReference type="InterPro" id="IPR018046">
    <property type="entry name" value="Pili_assmbl_chaperone_CS"/>
</dbReference>
<evidence type="ECO:0000256" key="1">
    <source>
        <dbReference type="ARBA" id="ARBA00004418"/>
    </source>
</evidence>
<evidence type="ECO:0000256" key="8">
    <source>
        <dbReference type="SAM" id="SignalP"/>
    </source>
</evidence>
<feature type="domain" description="Pili assembly chaperone N-terminal" evidence="9">
    <location>
        <begin position="33"/>
        <end position="163"/>
    </location>
</feature>
<dbReference type="InterPro" id="IPR036316">
    <property type="entry name" value="Pili_assmbl_chap_C_dom_sf"/>
</dbReference>
<evidence type="ECO:0000256" key="5">
    <source>
        <dbReference type="ARBA" id="ARBA00023186"/>
    </source>
</evidence>
<dbReference type="Gene3D" id="2.60.40.10">
    <property type="entry name" value="Immunoglobulins"/>
    <property type="match status" value="2"/>
</dbReference>
<protein>
    <recommendedName>
        <fullName evidence="13">Molecular chaperone</fullName>
    </recommendedName>
</protein>
<keyword evidence="3 8" id="KW-0732">Signal</keyword>
<dbReference type="Pfam" id="PF00345">
    <property type="entry name" value="PapD_N"/>
    <property type="match status" value="1"/>
</dbReference>
<dbReference type="EMBL" id="RVIJ01000039">
    <property type="protein sequence ID" value="MLW03176.1"/>
    <property type="molecule type" value="Genomic_DNA"/>
</dbReference>
<keyword evidence="6" id="KW-0393">Immunoglobulin domain</keyword>
<accession>A0A3R0UD15</accession>
<evidence type="ECO:0000256" key="4">
    <source>
        <dbReference type="ARBA" id="ARBA00022764"/>
    </source>
</evidence>
<dbReference type="Proteomes" id="UP000885317">
    <property type="component" value="Unassembled WGS sequence"/>
</dbReference>
<dbReference type="InterPro" id="IPR016147">
    <property type="entry name" value="Pili_assmbl_chaperone_N"/>
</dbReference>
<feature type="domain" description="Pili assembly chaperone C-terminal" evidence="10">
    <location>
        <begin position="186"/>
        <end position="240"/>
    </location>
</feature>
<evidence type="ECO:0008006" key="13">
    <source>
        <dbReference type="Google" id="ProtNLM"/>
    </source>
</evidence>
<feature type="chain" id="PRO_5036091132" description="Molecular chaperone" evidence="8">
    <location>
        <begin position="25"/>
        <end position="250"/>
    </location>
</feature>
<evidence type="ECO:0000313" key="12">
    <source>
        <dbReference type="EMBL" id="MLW03176.1"/>
    </source>
</evidence>
<sequence>MVRTYLSCLIGVVSLIAGMSEAVAQQVSSQKYGIILGASRVVYPPGSRGVTLSVTNPEDYPILVQSQVMNEDKKTEAPFYVTPPLFRLEGKQQNTLRVVRTGGIYPTDRESLAWLCVRGIPPKDGDVWAQDKGTALQSSADVTMLMQLSINSCIKLLIRPDNLSGNPSGMAKKLTWRVNGRQLIATNPTLFYMNLGSLSFNGKKIKENYISPLGERVFTLPEGTGEYGEIKWTVIGDYGDKSQVQSVEIK</sequence>
<dbReference type="InterPro" id="IPR016148">
    <property type="entry name" value="Pili_assmbl_chaperone_C"/>
</dbReference>
<dbReference type="EMBL" id="RUTY01000019">
    <property type="protein sequence ID" value="MLE31668.1"/>
    <property type="molecule type" value="Genomic_DNA"/>
</dbReference>
<keyword evidence="5 7" id="KW-0143">Chaperone</keyword>
<comment type="caution">
    <text evidence="11">The sequence shown here is derived from an EMBL/GenBank/DDBJ whole genome shotgun (WGS) entry which is preliminary data.</text>
</comment>
<dbReference type="Proteomes" id="UP000885392">
    <property type="component" value="Unassembled WGS sequence"/>
</dbReference>
<dbReference type="AlphaFoldDB" id="A0A3R0UD15"/>
<dbReference type="GO" id="GO:0071555">
    <property type="term" value="P:cell wall organization"/>
    <property type="evidence" value="ECO:0007669"/>
    <property type="project" value="InterPro"/>
</dbReference>
<evidence type="ECO:0000313" key="11">
    <source>
        <dbReference type="EMBL" id="MLE31668.1"/>
    </source>
</evidence>
<dbReference type="SUPFAM" id="SSF49354">
    <property type="entry name" value="PapD-like"/>
    <property type="match status" value="1"/>
</dbReference>
<evidence type="ECO:0000256" key="6">
    <source>
        <dbReference type="ARBA" id="ARBA00023319"/>
    </source>
</evidence>
<reference evidence="11" key="1">
    <citation type="submission" date="2018-10" db="EMBL/GenBank/DDBJ databases">
        <authorList>
            <consortium name="PulseNet: The National Subtyping Network for Foodborne Disease Surveillance"/>
            <person name="Tarr C.L."/>
            <person name="Trees E."/>
            <person name="Katz L.S."/>
            <person name="Carleton-Romer H.A."/>
            <person name="Stroika S."/>
            <person name="Kucerova Z."/>
            <person name="Roache K.F."/>
            <person name="Sabol A.L."/>
            <person name="Besser J."/>
            <person name="Gerner-Smidt P."/>
        </authorList>
    </citation>
    <scope>NUCLEOTIDE SEQUENCE [LARGE SCALE GENOMIC DNA]</scope>
    <source>
        <strain evidence="12">PNUSAS038541</strain>
        <strain evidence="11">PNUSAS056479</strain>
    </source>
</reference>
<evidence type="ECO:0000259" key="9">
    <source>
        <dbReference type="Pfam" id="PF00345"/>
    </source>
</evidence>
<dbReference type="PANTHER" id="PTHR30251">
    <property type="entry name" value="PILUS ASSEMBLY CHAPERONE"/>
    <property type="match status" value="1"/>
</dbReference>
<feature type="signal peptide" evidence="8">
    <location>
        <begin position="1"/>
        <end position="24"/>
    </location>
</feature>
<evidence type="ECO:0000259" key="10">
    <source>
        <dbReference type="Pfam" id="PF02753"/>
    </source>
</evidence>
<dbReference type="PRINTS" id="PR00969">
    <property type="entry name" value="CHAPERONPILI"/>
</dbReference>
<proteinExistence type="inferred from homology"/>
<name>A0A3R0UD15_SALER</name>
<dbReference type="PROSITE" id="PS00635">
    <property type="entry name" value="PILI_CHAPERONE"/>
    <property type="match status" value="1"/>
</dbReference>
<dbReference type="InterPro" id="IPR008962">
    <property type="entry name" value="PapD-like_sf"/>
</dbReference>
<dbReference type="PANTHER" id="PTHR30251:SF9">
    <property type="entry name" value="CHAPERONE PROTEIN CAF1M"/>
    <property type="match status" value="1"/>
</dbReference>
<gene>
    <name evidence="12" type="ORF">EAK82_23995</name>
    <name evidence="11" type="ORF">EBH50_17275</name>
</gene>
<organism evidence="11">
    <name type="scientific">Salmonella enterica</name>
    <name type="common">Salmonella choleraesuis</name>
    <dbReference type="NCBI Taxonomy" id="28901"/>
    <lineage>
        <taxon>Bacteria</taxon>
        <taxon>Pseudomonadati</taxon>
        <taxon>Pseudomonadota</taxon>
        <taxon>Gammaproteobacteria</taxon>
        <taxon>Enterobacterales</taxon>
        <taxon>Enterobacteriaceae</taxon>
        <taxon>Salmonella</taxon>
    </lineage>
</organism>
<dbReference type="Pfam" id="PF02753">
    <property type="entry name" value="PapD_C"/>
    <property type="match status" value="1"/>
</dbReference>
<evidence type="ECO:0000256" key="3">
    <source>
        <dbReference type="ARBA" id="ARBA00022729"/>
    </source>
</evidence>
<dbReference type="InterPro" id="IPR001829">
    <property type="entry name" value="Pili_assmbl_chaperone_bac"/>
</dbReference>
<dbReference type="InterPro" id="IPR050643">
    <property type="entry name" value="Periplasmic_pilus_chap"/>
</dbReference>
<dbReference type="GO" id="GO:0030288">
    <property type="term" value="C:outer membrane-bounded periplasmic space"/>
    <property type="evidence" value="ECO:0007669"/>
    <property type="project" value="InterPro"/>
</dbReference>
<keyword evidence="4" id="KW-0574">Periplasm</keyword>
<comment type="similarity">
    <text evidence="2 7">Belongs to the periplasmic pilus chaperone family.</text>
</comment>
<evidence type="ECO:0000256" key="7">
    <source>
        <dbReference type="RuleBase" id="RU003918"/>
    </source>
</evidence>
<evidence type="ECO:0000256" key="2">
    <source>
        <dbReference type="ARBA" id="ARBA00007399"/>
    </source>
</evidence>
<comment type="subcellular location">
    <subcellularLocation>
        <location evidence="1 7">Periplasm</location>
    </subcellularLocation>
</comment>
<dbReference type="InterPro" id="IPR013783">
    <property type="entry name" value="Ig-like_fold"/>
</dbReference>